<protein>
    <submittedName>
        <fullName evidence="1">Uncharacterized protein</fullName>
    </submittedName>
</protein>
<accession>A0A9J5WPY3</accession>
<dbReference type="AlphaFoldDB" id="A0A9J5WPY3"/>
<evidence type="ECO:0000313" key="1">
    <source>
        <dbReference type="EMBL" id="KAG5577263.1"/>
    </source>
</evidence>
<gene>
    <name evidence="1" type="ORF">H5410_057397</name>
</gene>
<dbReference type="Proteomes" id="UP000824120">
    <property type="component" value="Chromosome 11"/>
</dbReference>
<sequence>MSMEEMLKKIMINQAQLTTDMRNNQTFHDTLASWRRSRYLDLMRTKIYNNLCPPRIAPQVTMSSPQRPDKAVATSSQRKHGLTKRFGVKVVTKKGKAWWKKHNEASYLSDICIDKDSLAWELQQILRRIKELHMEFIFVKLGE</sequence>
<dbReference type="EMBL" id="JACXVP010000011">
    <property type="protein sequence ID" value="KAG5577263.1"/>
    <property type="molecule type" value="Genomic_DNA"/>
</dbReference>
<keyword evidence="2" id="KW-1185">Reference proteome</keyword>
<name>A0A9J5WPY3_SOLCO</name>
<reference evidence="1 2" key="1">
    <citation type="submission" date="2020-09" db="EMBL/GenBank/DDBJ databases">
        <title>De no assembly of potato wild relative species, Solanum commersonii.</title>
        <authorList>
            <person name="Cho K."/>
        </authorList>
    </citation>
    <scope>NUCLEOTIDE SEQUENCE [LARGE SCALE GENOMIC DNA]</scope>
    <source>
        <strain evidence="1">LZ3.2</strain>
        <tissue evidence="1">Leaf</tissue>
    </source>
</reference>
<proteinExistence type="predicted"/>
<organism evidence="1 2">
    <name type="scientific">Solanum commersonii</name>
    <name type="common">Commerson's wild potato</name>
    <name type="synonym">Commerson's nightshade</name>
    <dbReference type="NCBI Taxonomy" id="4109"/>
    <lineage>
        <taxon>Eukaryota</taxon>
        <taxon>Viridiplantae</taxon>
        <taxon>Streptophyta</taxon>
        <taxon>Embryophyta</taxon>
        <taxon>Tracheophyta</taxon>
        <taxon>Spermatophyta</taxon>
        <taxon>Magnoliopsida</taxon>
        <taxon>eudicotyledons</taxon>
        <taxon>Gunneridae</taxon>
        <taxon>Pentapetalae</taxon>
        <taxon>asterids</taxon>
        <taxon>lamiids</taxon>
        <taxon>Solanales</taxon>
        <taxon>Solanaceae</taxon>
        <taxon>Solanoideae</taxon>
        <taxon>Solaneae</taxon>
        <taxon>Solanum</taxon>
    </lineage>
</organism>
<evidence type="ECO:0000313" key="2">
    <source>
        <dbReference type="Proteomes" id="UP000824120"/>
    </source>
</evidence>
<comment type="caution">
    <text evidence="1">The sequence shown here is derived from an EMBL/GenBank/DDBJ whole genome shotgun (WGS) entry which is preliminary data.</text>
</comment>